<dbReference type="AlphaFoldDB" id="A0A5J4WQG6"/>
<feature type="signal peptide" evidence="2">
    <location>
        <begin position="1"/>
        <end position="16"/>
    </location>
</feature>
<feature type="transmembrane region" description="Helical" evidence="1">
    <location>
        <begin position="665"/>
        <end position="681"/>
    </location>
</feature>
<keyword evidence="1" id="KW-0472">Membrane</keyword>
<protein>
    <recommendedName>
        <fullName evidence="5">Right handed beta helix domain-containing protein</fullName>
    </recommendedName>
</protein>
<proteinExistence type="predicted"/>
<dbReference type="Proteomes" id="UP000324800">
    <property type="component" value="Unassembled WGS sequence"/>
</dbReference>
<accession>A0A5J4WQG6</accession>
<feature type="chain" id="PRO_5023923584" description="Right handed beta helix domain-containing protein" evidence="2">
    <location>
        <begin position="17"/>
        <end position="697"/>
    </location>
</feature>
<dbReference type="PANTHER" id="PTHR11319:SF35">
    <property type="entry name" value="OUTER MEMBRANE PROTEIN PMPC-RELATED"/>
    <property type="match status" value="1"/>
</dbReference>
<dbReference type="InterPro" id="IPR011050">
    <property type="entry name" value="Pectin_lyase_fold/virulence"/>
</dbReference>
<dbReference type="EMBL" id="SNRW01001292">
    <property type="protein sequence ID" value="KAA6396983.1"/>
    <property type="molecule type" value="Genomic_DNA"/>
</dbReference>
<evidence type="ECO:0000313" key="4">
    <source>
        <dbReference type="Proteomes" id="UP000324800"/>
    </source>
</evidence>
<evidence type="ECO:0000313" key="3">
    <source>
        <dbReference type="EMBL" id="KAA6396983.1"/>
    </source>
</evidence>
<comment type="caution">
    <text evidence="3">The sequence shown here is derived from an EMBL/GenBank/DDBJ whole genome shotgun (WGS) entry which is preliminary data.</text>
</comment>
<evidence type="ECO:0000256" key="1">
    <source>
        <dbReference type="SAM" id="Phobius"/>
    </source>
</evidence>
<keyword evidence="2" id="KW-0732">Signal</keyword>
<keyword evidence="1" id="KW-0812">Transmembrane</keyword>
<organism evidence="3 4">
    <name type="scientific">Streblomastix strix</name>
    <dbReference type="NCBI Taxonomy" id="222440"/>
    <lineage>
        <taxon>Eukaryota</taxon>
        <taxon>Metamonada</taxon>
        <taxon>Preaxostyla</taxon>
        <taxon>Oxymonadida</taxon>
        <taxon>Streblomastigidae</taxon>
        <taxon>Streblomastix</taxon>
    </lineage>
</organism>
<dbReference type="PANTHER" id="PTHR11319">
    <property type="entry name" value="G PROTEIN-COUPLED RECEPTOR-RELATED"/>
    <property type="match status" value="1"/>
</dbReference>
<keyword evidence="1" id="KW-1133">Transmembrane helix</keyword>
<sequence>MLLIFISSIGFLDVTCLDYYVRESGIDTQTCTSSSPCKTLNASTIKNNLNTADAYNVYIYDNTTLPSTLTITRTSPVRKFAKDSTSISSFGDLIINETNTYFNVSGSILFEKINFIVQSGGIVECKAKEDGGGICADILSGSILTIDEQCQFIDCYADEGGGLFAWIHDSSSLLTLQECLFRGCKSGGGAYVYSYIGAQLNKVTFENCSSYRGGGIYFILNNLTQLVINGSTFNSCRASSYGGGIYLEYYSSSLEFIDTTFFNCSAEYYGGGMCIKCYSKNSIFTITSNSIIFKECSAIRGGGIYIDLAISNQSLSYPTGFGGGIFLVGYGDYDVLSNRLDFKGMKIFNNSATNGGQNLYVVMTKLQEWCQYGNKGEYVKGNYSDSTSYLCELEGIPINFTTFNSSTIDQIKQQQKQLEQFWNEDIDENKLNCPFPIDCTDLSGKTEQECACIDDDTRIDICTAPIDCTDVSGKTKHECPCLNIDIRYECQKACIPTSTDSGCKTIIQPTEDTPIDEQSPCLALNDPRSACKTIIQPSEDTPIDEQSPCLALNDPRSGCKTIIQPSEDTPIDEQSPCLALNDPRSACKTIIQPSEDTPIDEKSPCLALNDPRSGCKTIIQPSEDTPIDEKSPCLALNDPRDDCQTCIPSNSKEQQIGILKLKFKLPLWAILTIAIGSFIIVKEESKKKNVIRTKSWI</sequence>
<dbReference type="SUPFAM" id="SSF51126">
    <property type="entry name" value="Pectin lyase-like"/>
    <property type="match status" value="1"/>
</dbReference>
<name>A0A5J4WQG6_9EUKA</name>
<evidence type="ECO:0000256" key="2">
    <source>
        <dbReference type="SAM" id="SignalP"/>
    </source>
</evidence>
<dbReference type="OrthoDB" id="438153at2759"/>
<reference evidence="3 4" key="1">
    <citation type="submission" date="2019-03" db="EMBL/GenBank/DDBJ databases">
        <title>Single cell metagenomics reveals metabolic interactions within the superorganism composed of flagellate Streblomastix strix and complex community of Bacteroidetes bacteria on its surface.</title>
        <authorList>
            <person name="Treitli S.C."/>
            <person name="Kolisko M."/>
            <person name="Husnik F."/>
            <person name="Keeling P."/>
            <person name="Hampl V."/>
        </authorList>
    </citation>
    <scope>NUCLEOTIDE SEQUENCE [LARGE SCALE GENOMIC DNA]</scope>
    <source>
        <strain evidence="3">ST1C</strain>
    </source>
</reference>
<gene>
    <name evidence="3" type="ORF">EZS28_007493</name>
</gene>
<evidence type="ECO:0008006" key="5">
    <source>
        <dbReference type="Google" id="ProtNLM"/>
    </source>
</evidence>